<dbReference type="PANTHER" id="PTHR47179">
    <property type="entry name" value="E3 UBIQUITIN-PROTEIN LIGASE SIS3"/>
    <property type="match status" value="1"/>
</dbReference>
<protein>
    <recommendedName>
        <fullName evidence="3">RING-type domain-containing protein</fullName>
    </recommendedName>
</protein>
<dbReference type="STRING" id="69332.A0A388LV32"/>
<evidence type="ECO:0000313" key="5">
    <source>
        <dbReference type="Proteomes" id="UP000265515"/>
    </source>
</evidence>
<accession>A0A388LV32</accession>
<proteinExistence type="predicted"/>
<evidence type="ECO:0000259" key="3">
    <source>
        <dbReference type="PROSITE" id="PS50089"/>
    </source>
</evidence>
<evidence type="ECO:0000313" key="4">
    <source>
        <dbReference type="EMBL" id="GBG86180.1"/>
    </source>
</evidence>
<keyword evidence="1" id="KW-0862">Zinc</keyword>
<keyword evidence="1" id="KW-0863">Zinc-finger</keyword>
<dbReference type="InterPro" id="IPR001841">
    <property type="entry name" value="Znf_RING"/>
</dbReference>
<dbReference type="GO" id="GO:0004842">
    <property type="term" value="F:ubiquitin-protein transferase activity"/>
    <property type="evidence" value="ECO:0007669"/>
    <property type="project" value="InterPro"/>
</dbReference>
<feature type="compositionally biased region" description="Polar residues" evidence="2">
    <location>
        <begin position="400"/>
        <end position="410"/>
    </location>
</feature>
<name>A0A388LV32_CHABU</name>
<dbReference type="Gene3D" id="3.30.40.10">
    <property type="entry name" value="Zinc/RING finger domain, C3HC4 (zinc finger)"/>
    <property type="match status" value="1"/>
</dbReference>
<gene>
    <name evidence="4" type="ORF">CBR_g41084</name>
</gene>
<dbReference type="Proteomes" id="UP000265515">
    <property type="component" value="Unassembled WGS sequence"/>
</dbReference>
<keyword evidence="5" id="KW-1185">Reference proteome</keyword>
<feature type="region of interest" description="Disordered" evidence="2">
    <location>
        <begin position="387"/>
        <end position="438"/>
    </location>
</feature>
<dbReference type="EMBL" id="BFEA01000552">
    <property type="protein sequence ID" value="GBG86180.1"/>
    <property type="molecule type" value="Genomic_DNA"/>
</dbReference>
<dbReference type="Pfam" id="PF13639">
    <property type="entry name" value="zf-RING_2"/>
    <property type="match status" value="1"/>
</dbReference>
<feature type="region of interest" description="Disordered" evidence="2">
    <location>
        <begin position="286"/>
        <end position="350"/>
    </location>
</feature>
<feature type="compositionally biased region" description="Polar residues" evidence="2">
    <location>
        <begin position="417"/>
        <end position="430"/>
    </location>
</feature>
<dbReference type="OrthoDB" id="8062037at2759"/>
<evidence type="ECO:0000256" key="1">
    <source>
        <dbReference type="PROSITE-ProRule" id="PRU00175"/>
    </source>
</evidence>
<dbReference type="InterPro" id="IPR013083">
    <property type="entry name" value="Znf_RING/FYVE/PHD"/>
</dbReference>
<organism evidence="4 5">
    <name type="scientific">Chara braunii</name>
    <name type="common">Braun's stonewort</name>
    <dbReference type="NCBI Taxonomy" id="69332"/>
    <lineage>
        <taxon>Eukaryota</taxon>
        <taxon>Viridiplantae</taxon>
        <taxon>Streptophyta</taxon>
        <taxon>Charophyceae</taxon>
        <taxon>Charales</taxon>
        <taxon>Characeae</taxon>
        <taxon>Chara</taxon>
    </lineage>
</organism>
<dbReference type="GO" id="GO:0010182">
    <property type="term" value="P:sugar mediated signaling pathway"/>
    <property type="evidence" value="ECO:0007669"/>
    <property type="project" value="InterPro"/>
</dbReference>
<dbReference type="GO" id="GO:0008270">
    <property type="term" value="F:zinc ion binding"/>
    <property type="evidence" value="ECO:0007669"/>
    <property type="project" value="UniProtKB-KW"/>
</dbReference>
<keyword evidence="1" id="KW-0479">Metal-binding</keyword>
<dbReference type="SMART" id="SM00184">
    <property type="entry name" value="RING"/>
    <property type="match status" value="1"/>
</dbReference>
<comment type="caution">
    <text evidence="4">The sequence shown here is derived from an EMBL/GenBank/DDBJ whole genome shotgun (WGS) entry which is preliminary data.</text>
</comment>
<dbReference type="SUPFAM" id="SSF57850">
    <property type="entry name" value="RING/U-box"/>
    <property type="match status" value="1"/>
</dbReference>
<dbReference type="PANTHER" id="PTHR47179:SF1">
    <property type="entry name" value="E3 UBIQUITIN-PROTEIN LIGASE SIS3"/>
    <property type="match status" value="1"/>
</dbReference>
<dbReference type="AlphaFoldDB" id="A0A388LV32"/>
<evidence type="ECO:0000256" key="2">
    <source>
        <dbReference type="SAM" id="MobiDB-lite"/>
    </source>
</evidence>
<reference evidence="4 5" key="1">
    <citation type="journal article" date="2018" name="Cell">
        <title>The Chara Genome: Secondary Complexity and Implications for Plant Terrestrialization.</title>
        <authorList>
            <person name="Nishiyama T."/>
            <person name="Sakayama H."/>
            <person name="Vries J.D."/>
            <person name="Buschmann H."/>
            <person name="Saint-Marcoux D."/>
            <person name="Ullrich K.K."/>
            <person name="Haas F.B."/>
            <person name="Vanderstraeten L."/>
            <person name="Becker D."/>
            <person name="Lang D."/>
            <person name="Vosolsobe S."/>
            <person name="Rombauts S."/>
            <person name="Wilhelmsson P.K.I."/>
            <person name="Janitza P."/>
            <person name="Kern R."/>
            <person name="Heyl A."/>
            <person name="Rumpler F."/>
            <person name="Villalobos L.I.A.C."/>
            <person name="Clay J.M."/>
            <person name="Skokan R."/>
            <person name="Toyoda A."/>
            <person name="Suzuki Y."/>
            <person name="Kagoshima H."/>
            <person name="Schijlen E."/>
            <person name="Tajeshwar N."/>
            <person name="Catarino B."/>
            <person name="Hetherington A.J."/>
            <person name="Saltykova A."/>
            <person name="Bonnot C."/>
            <person name="Breuninger H."/>
            <person name="Symeonidi A."/>
            <person name="Radhakrishnan G.V."/>
            <person name="Van Nieuwerburgh F."/>
            <person name="Deforce D."/>
            <person name="Chang C."/>
            <person name="Karol K.G."/>
            <person name="Hedrich R."/>
            <person name="Ulvskov P."/>
            <person name="Glockner G."/>
            <person name="Delwiche C.F."/>
            <person name="Petrasek J."/>
            <person name="Van de Peer Y."/>
            <person name="Friml J."/>
            <person name="Beilby M."/>
            <person name="Dolan L."/>
            <person name="Kohara Y."/>
            <person name="Sugano S."/>
            <person name="Fujiyama A."/>
            <person name="Delaux P.-M."/>
            <person name="Quint M."/>
            <person name="TheiBen G."/>
            <person name="Hagemann M."/>
            <person name="Harholt J."/>
            <person name="Dunand C."/>
            <person name="Zachgo S."/>
            <person name="Langdale J."/>
            <person name="Maumus F."/>
            <person name="Straeten D.V.D."/>
            <person name="Gould S.B."/>
            <person name="Rensing S.A."/>
        </authorList>
    </citation>
    <scope>NUCLEOTIDE SEQUENCE [LARGE SCALE GENOMIC DNA]</scope>
    <source>
        <strain evidence="4 5">S276</strain>
    </source>
</reference>
<dbReference type="InterPro" id="IPR044793">
    <property type="entry name" value="SIS3"/>
</dbReference>
<sequence length="629" mass="68437">MLVTSVVVVGINWKKYETCGDPLHIWTVVDYGAVFVARILMFTDNFFVASLIRLMTEERRHMTDDLGGMAEYHRAMTVAHRHRFYIYRIRWLFRRQHHQQLVARGAPQLSELQLIFDLVRNPRVVDYYNFRGTVHPPEPISSSTVIPDFQQAFPVHVLTPVQEFVASMIQQLPRFELKTIPTECPSCAICLEDFVVGTEVRLLPCAHNFHVNCIDQWLLRTSKCPQCRCSIFLDHGGGYSPLHVGSSPLNLGSPIRAALFGSSPLNIASPLRAALFGSSPYRSYLPSSPLGRRRGPSAGSMSSIPGSPMQPPSTHNSPHNPNPLPPATSLHRPAHSLPTSHLSIIPPARLPGAPYPSGTIRATGYPSPLQAVIFQQGPMRTSMMFSPTSMPRSVPGSPLRTPQSPLSPNNDVLRPPSNASACSCSRATGRSPSVSEPAVSPASLAFQTTMSSDAQRGSSACSPQAIGIPTEMQLCMLVPSDSPLPSPAVAQSPLSSPATVAVDCEQFGEQEKGSCSIKPRAPALCTVRGPETGVCRRAARTWVHGALRTYALGDAHRQAAHAPGARVLFGGLRASWTVRGAVQVDVPHVCNRHVFLCLHAKFRAIGAIACERYLDSVIFLPRYGGPIAM</sequence>
<dbReference type="Gramene" id="GBG86180">
    <property type="protein sequence ID" value="GBG86180"/>
    <property type="gene ID" value="CBR_g41084"/>
</dbReference>
<dbReference type="PROSITE" id="PS50089">
    <property type="entry name" value="ZF_RING_2"/>
    <property type="match status" value="1"/>
</dbReference>
<feature type="domain" description="RING-type" evidence="3">
    <location>
        <begin position="187"/>
        <end position="228"/>
    </location>
</feature>